<comment type="caution">
    <text evidence="1">The sequence shown here is derived from an EMBL/GenBank/DDBJ whole genome shotgun (WGS) entry which is preliminary data.</text>
</comment>
<evidence type="ECO:0000313" key="2">
    <source>
        <dbReference type="Proteomes" id="UP000231343"/>
    </source>
</evidence>
<organism evidence="1 2">
    <name type="scientific">Candidatus Saganbacteria bacterium CG08_land_8_20_14_0_20_45_16</name>
    <dbReference type="NCBI Taxonomy" id="2014293"/>
    <lineage>
        <taxon>Bacteria</taxon>
        <taxon>Bacillati</taxon>
        <taxon>Saganbacteria</taxon>
    </lineage>
</organism>
<proteinExistence type="predicted"/>
<dbReference type="Proteomes" id="UP000231343">
    <property type="component" value="Unassembled WGS sequence"/>
</dbReference>
<gene>
    <name evidence="1" type="ORF">COT42_08320</name>
</gene>
<reference evidence="1 2" key="1">
    <citation type="submission" date="2017-09" db="EMBL/GenBank/DDBJ databases">
        <title>Depth-based differentiation of microbial function through sediment-hosted aquifers and enrichment of novel symbionts in the deep terrestrial subsurface.</title>
        <authorList>
            <person name="Probst A.J."/>
            <person name="Ladd B."/>
            <person name="Jarett J.K."/>
            <person name="Geller-Mcgrath D.E."/>
            <person name="Sieber C.M."/>
            <person name="Emerson J.B."/>
            <person name="Anantharaman K."/>
            <person name="Thomas B.C."/>
            <person name="Malmstrom R."/>
            <person name="Stieglmeier M."/>
            <person name="Klingl A."/>
            <person name="Woyke T."/>
            <person name="Ryan C.M."/>
            <person name="Banfield J.F."/>
        </authorList>
    </citation>
    <scope>NUCLEOTIDE SEQUENCE [LARGE SCALE GENOMIC DNA]</scope>
    <source>
        <strain evidence="1">CG08_land_8_20_14_0_20_45_16</strain>
    </source>
</reference>
<dbReference type="AlphaFoldDB" id="A0A2H0XUC8"/>
<dbReference type="EMBL" id="PEYM01000136">
    <property type="protein sequence ID" value="PIS28365.1"/>
    <property type="molecule type" value="Genomic_DNA"/>
</dbReference>
<accession>A0A2H0XUC8</accession>
<evidence type="ECO:0000313" key="1">
    <source>
        <dbReference type="EMBL" id="PIS28365.1"/>
    </source>
</evidence>
<sequence length="204" mass="24344">MTRGKKSEQFSEKVRERSLQERNRLALAYLELSKDKTFQKLAEDYKQQLIEEVLTLGDEVAHSLVAEYGTRDPRRIAAELGVKVFGEDKGRARRSEYRRERREIVVYRDHHEKMLRYVRSSELSEHLLKFMVAHELFKHLEFQEIGEVYKRYKFKAWQLGPYVKERYIEALSKVAAQAFTQTLLKLEISPQVFDYLTYILFTNN</sequence>
<name>A0A2H0XUC8_UNCSA</name>
<protein>
    <submittedName>
        <fullName evidence="1">Uncharacterized protein</fullName>
    </submittedName>
</protein>